<reference evidence="2" key="1">
    <citation type="journal article" date="2021" name="Proc. Natl. Acad. Sci. U.S.A.">
        <title>A Catalog of Tens of Thousands of Viruses from Human Metagenomes Reveals Hidden Associations with Chronic Diseases.</title>
        <authorList>
            <person name="Tisza M.J."/>
            <person name="Buck C.B."/>
        </authorList>
    </citation>
    <scope>NUCLEOTIDE SEQUENCE</scope>
    <source>
        <strain evidence="2">Ct9GL2</strain>
    </source>
</reference>
<proteinExistence type="predicted"/>
<name>A0A8S5PVT2_9CAUD</name>
<evidence type="ECO:0000313" key="2">
    <source>
        <dbReference type="EMBL" id="DAE10856.1"/>
    </source>
</evidence>
<accession>A0A8S5PVT2</accession>
<evidence type="ECO:0000256" key="1">
    <source>
        <dbReference type="SAM" id="MobiDB-lite"/>
    </source>
</evidence>
<organism evidence="2">
    <name type="scientific">Siphoviridae sp. ct9GL2</name>
    <dbReference type="NCBI Taxonomy" id="2825368"/>
    <lineage>
        <taxon>Viruses</taxon>
        <taxon>Duplodnaviria</taxon>
        <taxon>Heunggongvirae</taxon>
        <taxon>Uroviricota</taxon>
        <taxon>Caudoviricetes</taxon>
    </lineage>
</organism>
<dbReference type="EMBL" id="BK015521">
    <property type="protein sequence ID" value="DAE10856.1"/>
    <property type="molecule type" value="Genomic_DNA"/>
</dbReference>
<feature type="region of interest" description="Disordered" evidence="1">
    <location>
        <begin position="27"/>
        <end position="50"/>
    </location>
</feature>
<sequence>MPDTSTIAKNKTAFRFFFFLTPSPDYRARSPKKAQPTQGGAIFLSPPCGD</sequence>
<protein>
    <submittedName>
        <fullName evidence="2">Uncharacterized protein</fullName>
    </submittedName>
</protein>